<protein>
    <submittedName>
        <fullName evidence="1">Uncharacterized protein</fullName>
    </submittedName>
</protein>
<accession>A0AAX4HLU3</accession>
<dbReference type="KEGG" id="psti:SOO65_16380"/>
<name>A0AAX4HLU3_9BACT</name>
<sequence length="126" mass="14410">MKFPLFVVLMMISVHTFAESKCDVRPGTSVGVKVIEFYSKNVIHSKIPLREATLTAIDEEMLNLQDMGVCEERIFAQKCVLKFEKIKNQNFITMVRGTDRWKTWSLSGKVEAQDFVKGLKKLGFCS</sequence>
<reference evidence="1 2" key="1">
    <citation type="submission" date="2023-11" db="EMBL/GenBank/DDBJ databases">
        <title>Peredibacter starrii A3.12.</title>
        <authorList>
            <person name="Mitchell R.J."/>
        </authorList>
    </citation>
    <scope>NUCLEOTIDE SEQUENCE [LARGE SCALE GENOMIC DNA]</scope>
    <source>
        <strain evidence="1 2">A3.12</strain>
    </source>
</reference>
<dbReference type="RefSeq" id="WP_321392757.1">
    <property type="nucleotide sequence ID" value="NZ_CP139487.1"/>
</dbReference>
<dbReference type="AlphaFoldDB" id="A0AAX4HLU3"/>
<proteinExistence type="predicted"/>
<evidence type="ECO:0000313" key="1">
    <source>
        <dbReference type="EMBL" id="WPU64272.1"/>
    </source>
</evidence>
<organism evidence="1 2">
    <name type="scientific">Peredibacter starrii</name>
    <dbReference type="NCBI Taxonomy" id="28202"/>
    <lineage>
        <taxon>Bacteria</taxon>
        <taxon>Pseudomonadati</taxon>
        <taxon>Bdellovibrionota</taxon>
        <taxon>Bacteriovoracia</taxon>
        <taxon>Bacteriovoracales</taxon>
        <taxon>Bacteriovoracaceae</taxon>
        <taxon>Peredibacter</taxon>
    </lineage>
</organism>
<evidence type="ECO:0000313" key="2">
    <source>
        <dbReference type="Proteomes" id="UP001324634"/>
    </source>
</evidence>
<dbReference type="Proteomes" id="UP001324634">
    <property type="component" value="Chromosome"/>
</dbReference>
<keyword evidence="2" id="KW-1185">Reference proteome</keyword>
<dbReference type="EMBL" id="CP139487">
    <property type="protein sequence ID" value="WPU64272.1"/>
    <property type="molecule type" value="Genomic_DNA"/>
</dbReference>
<gene>
    <name evidence="1" type="ORF">SOO65_16380</name>
</gene>